<organism evidence="6 7">
    <name type="scientific">Polypedilum vanderplanki</name>
    <name type="common">Sleeping chironomid midge</name>
    <dbReference type="NCBI Taxonomy" id="319348"/>
    <lineage>
        <taxon>Eukaryota</taxon>
        <taxon>Metazoa</taxon>
        <taxon>Ecdysozoa</taxon>
        <taxon>Arthropoda</taxon>
        <taxon>Hexapoda</taxon>
        <taxon>Insecta</taxon>
        <taxon>Pterygota</taxon>
        <taxon>Neoptera</taxon>
        <taxon>Endopterygota</taxon>
        <taxon>Diptera</taxon>
        <taxon>Nematocera</taxon>
        <taxon>Chironomoidea</taxon>
        <taxon>Chironomidae</taxon>
        <taxon>Chironominae</taxon>
        <taxon>Polypedilum</taxon>
        <taxon>Polypedilum</taxon>
    </lineage>
</organism>
<dbReference type="GO" id="GO:0006508">
    <property type="term" value="P:proteolysis"/>
    <property type="evidence" value="ECO:0007669"/>
    <property type="project" value="UniProtKB-KW"/>
</dbReference>
<keyword evidence="4" id="KW-0732">Signal</keyword>
<dbReference type="PROSITE" id="PS00134">
    <property type="entry name" value="TRYPSIN_HIS"/>
    <property type="match status" value="1"/>
</dbReference>
<dbReference type="InterPro" id="IPR043504">
    <property type="entry name" value="Peptidase_S1_PA_chymotrypsin"/>
</dbReference>
<dbReference type="Pfam" id="PF00089">
    <property type="entry name" value="Trypsin"/>
    <property type="match status" value="1"/>
</dbReference>
<dbReference type="Proteomes" id="UP001107558">
    <property type="component" value="Chromosome 1"/>
</dbReference>
<feature type="chain" id="PRO_5039943117" description="Peptidase S1 domain-containing protein" evidence="4">
    <location>
        <begin position="20"/>
        <end position="284"/>
    </location>
</feature>
<comment type="similarity">
    <text evidence="2">Belongs to the peptidase S1 family. CLIP subfamily.</text>
</comment>
<feature type="domain" description="Peptidase S1" evidence="5">
    <location>
        <begin position="49"/>
        <end position="279"/>
    </location>
</feature>
<dbReference type="InterPro" id="IPR033116">
    <property type="entry name" value="TRYPSIN_SER"/>
</dbReference>
<dbReference type="SUPFAM" id="SSF50494">
    <property type="entry name" value="Trypsin-like serine proteases"/>
    <property type="match status" value="1"/>
</dbReference>
<dbReference type="OrthoDB" id="6380398at2759"/>
<dbReference type="AlphaFoldDB" id="A0A9J6CL08"/>
<dbReference type="PROSITE" id="PS50240">
    <property type="entry name" value="TRYPSIN_DOM"/>
    <property type="match status" value="1"/>
</dbReference>
<evidence type="ECO:0000313" key="6">
    <source>
        <dbReference type="EMBL" id="KAG5682543.1"/>
    </source>
</evidence>
<name>A0A9J6CL08_POLVA</name>
<dbReference type="PANTHER" id="PTHR24250:SF27">
    <property type="entry name" value="ELASTASE 2 LIKE"/>
    <property type="match status" value="1"/>
</dbReference>
<evidence type="ECO:0000259" key="5">
    <source>
        <dbReference type="PROSITE" id="PS50240"/>
    </source>
</evidence>
<keyword evidence="7" id="KW-1185">Reference proteome</keyword>
<dbReference type="SMART" id="SM00020">
    <property type="entry name" value="Tryp_SPc"/>
    <property type="match status" value="1"/>
</dbReference>
<comment type="caution">
    <text evidence="6">The sequence shown here is derived from an EMBL/GenBank/DDBJ whole genome shotgun (WGS) entry which is preliminary data.</text>
</comment>
<keyword evidence="3" id="KW-0720">Serine protease</keyword>
<dbReference type="InterPro" id="IPR018114">
    <property type="entry name" value="TRYPSIN_HIS"/>
</dbReference>
<reference evidence="6" key="1">
    <citation type="submission" date="2021-03" db="EMBL/GenBank/DDBJ databases">
        <title>Chromosome level genome of the anhydrobiotic midge Polypedilum vanderplanki.</title>
        <authorList>
            <person name="Yoshida Y."/>
            <person name="Kikawada T."/>
            <person name="Gusev O."/>
        </authorList>
    </citation>
    <scope>NUCLEOTIDE SEQUENCE</scope>
    <source>
        <strain evidence="6">NIAS01</strain>
        <tissue evidence="6">Whole body or cell culture</tissue>
    </source>
</reference>
<dbReference type="InterPro" id="IPR001314">
    <property type="entry name" value="Peptidase_S1A"/>
</dbReference>
<feature type="signal peptide" evidence="4">
    <location>
        <begin position="1"/>
        <end position="19"/>
    </location>
</feature>
<dbReference type="GO" id="GO:0004252">
    <property type="term" value="F:serine-type endopeptidase activity"/>
    <property type="evidence" value="ECO:0007669"/>
    <property type="project" value="InterPro"/>
</dbReference>
<evidence type="ECO:0000256" key="2">
    <source>
        <dbReference type="ARBA" id="ARBA00024195"/>
    </source>
</evidence>
<dbReference type="InterPro" id="IPR001254">
    <property type="entry name" value="Trypsin_dom"/>
</dbReference>
<accession>A0A9J6CL08</accession>
<keyword evidence="3" id="KW-0378">Hydrolase</keyword>
<evidence type="ECO:0000256" key="1">
    <source>
        <dbReference type="ARBA" id="ARBA00023157"/>
    </source>
</evidence>
<evidence type="ECO:0000313" key="7">
    <source>
        <dbReference type="Proteomes" id="UP001107558"/>
    </source>
</evidence>
<dbReference type="PRINTS" id="PR00722">
    <property type="entry name" value="CHYMOTRYPSIN"/>
</dbReference>
<dbReference type="EMBL" id="JADBJN010000001">
    <property type="protein sequence ID" value="KAG5682543.1"/>
    <property type="molecule type" value="Genomic_DNA"/>
</dbReference>
<evidence type="ECO:0000256" key="4">
    <source>
        <dbReference type="SAM" id="SignalP"/>
    </source>
</evidence>
<sequence>MKVLTLILLSTIFCSSIESFSVRHQKLKIITNDEVFDVEDEIFDRDRRLINANNATDGQFPYSARFSLLRTDGRVTRCSGSIISTNFVLSAGHCIDSRYEEVTAVRIEVGTSNIDVHRTRVYAEEQWWLDASELAALDLAIYRLIEHLTFNSLISSVRLPRQSQRNHEFVGYPSQIIGWGNDNSGSSARILQYGNYRILSNTVCDDRFQTFYEMCSIADDWHPELSTQGGDSGGPMVIFESNIPTQVGIHVRRRVTGGQNLHVATRVSLFLEFINEITGIPIRD</sequence>
<dbReference type="PANTHER" id="PTHR24250">
    <property type="entry name" value="CHYMOTRYPSIN-RELATED"/>
    <property type="match status" value="1"/>
</dbReference>
<dbReference type="PROSITE" id="PS00135">
    <property type="entry name" value="TRYPSIN_SER"/>
    <property type="match status" value="1"/>
</dbReference>
<keyword evidence="1" id="KW-1015">Disulfide bond</keyword>
<dbReference type="InterPro" id="IPR009003">
    <property type="entry name" value="Peptidase_S1_PA"/>
</dbReference>
<dbReference type="Gene3D" id="2.40.10.10">
    <property type="entry name" value="Trypsin-like serine proteases"/>
    <property type="match status" value="1"/>
</dbReference>
<proteinExistence type="inferred from homology"/>
<protein>
    <recommendedName>
        <fullName evidence="5">Peptidase S1 domain-containing protein</fullName>
    </recommendedName>
</protein>
<keyword evidence="3" id="KW-0645">Protease</keyword>
<gene>
    <name evidence="6" type="ORF">PVAND_011890</name>
</gene>
<evidence type="ECO:0000256" key="3">
    <source>
        <dbReference type="RuleBase" id="RU363034"/>
    </source>
</evidence>